<name>A0A075FL66_9EURY</name>
<reference evidence="1" key="1">
    <citation type="journal article" date="2014" name="Genome Biol. Evol.">
        <title>Pangenome evidence for extensive interdomain horizontal transfer affecting lineage core and shell genes in uncultured planktonic thaumarchaeota and euryarchaeota.</title>
        <authorList>
            <person name="Deschamps P."/>
            <person name="Zivanovic Y."/>
            <person name="Moreira D."/>
            <person name="Rodriguez-Valera F."/>
            <person name="Lopez-Garcia P."/>
        </authorList>
    </citation>
    <scope>NUCLEOTIDE SEQUENCE</scope>
</reference>
<sequence length="118" mass="12555">MAFLAGTLEQTSLILALIERGSGLRLMCSICSPIPAAMAGSESPRSVSSQSSLSSISRWDICGRPNPLPPESMDIPHGCFYSIIACVDGFNRGVKTGVSCVLRTKARRMALPSARIAR</sequence>
<organism evidence="1">
    <name type="scientific">uncultured marine group II/III euryarchaeote AD1000_19_F05</name>
    <dbReference type="NCBI Taxonomy" id="1457732"/>
    <lineage>
        <taxon>Archaea</taxon>
        <taxon>Methanobacteriati</taxon>
        <taxon>Methanobacteriota</taxon>
        <taxon>environmental samples</taxon>
    </lineage>
</organism>
<evidence type="ECO:0000313" key="1">
    <source>
        <dbReference type="EMBL" id="AIE91993.1"/>
    </source>
</evidence>
<proteinExistence type="predicted"/>
<dbReference type="AlphaFoldDB" id="A0A075FL66"/>
<dbReference type="EMBL" id="KF900354">
    <property type="protein sequence ID" value="AIE91993.1"/>
    <property type="molecule type" value="Genomic_DNA"/>
</dbReference>
<protein>
    <submittedName>
        <fullName evidence="1">Uncharacterized protein</fullName>
    </submittedName>
</protein>
<accession>A0A075FL66</accession>